<dbReference type="GO" id="GO:0016020">
    <property type="term" value="C:membrane"/>
    <property type="evidence" value="ECO:0007669"/>
    <property type="project" value="UniProtKB-SubCell"/>
</dbReference>
<comment type="similarity">
    <text evidence="5">Belongs to the PRA1 family.</text>
</comment>
<sequence length="206" mass="23920">MSIFQKAADKIDSVKNNMANTLQDKYYTIYRDICIPQPRSIYDFLSTNNFSSGFGLPDFKDAKRWNNRIQKNLIYYQSNYFILMIIFWITNYVLFFLKPLVFVVGVIAPVIVPKYFPIPNKQHESIVKASGPMIVAGIMLASFSGILSGFMWNLFMLLLILTHASLRLRNIDNKIANTVGKIARRRTVMSEILNFFPDYYVEIKEE</sequence>
<evidence type="ECO:0000256" key="4">
    <source>
        <dbReference type="ARBA" id="ARBA00023136"/>
    </source>
</evidence>
<feature type="transmembrane region" description="Helical" evidence="5">
    <location>
        <begin position="73"/>
        <end position="89"/>
    </location>
</feature>
<dbReference type="InterPro" id="IPR004895">
    <property type="entry name" value="Prenylated_rab_accept_PRA1"/>
</dbReference>
<dbReference type="Pfam" id="PF03208">
    <property type="entry name" value="PRA1"/>
    <property type="match status" value="1"/>
</dbReference>
<keyword evidence="4 5" id="KW-0472">Membrane</keyword>
<evidence type="ECO:0000313" key="7">
    <source>
        <dbReference type="WBParaSite" id="SPAL_0000414700.1"/>
    </source>
</evidence>
<dbReference type="AlphaFoldDB" id="A0A0N5BDR4"/>
<evidence type="ECO:0000256" key="3">
    <source>
        <dbReference type="ARBA" id="ARBA00022989"/>
    </source>
</evidence>
<dbReference type="WBParaSite" id="SPAL_0000414700.1">
    <property type="protein sequence ID" value="SPAL_0000414700.1"/>
    <property type="gene ID" value="SPAL_0000414700"/>
</dbReference>
<comment type="subcellular location">
    <subcellularLocation>
        <location evidence="1 5">Membrane</location>
        <topology evidence="1 5">Multi-pass membrane protein</topology>
    </subcellularLocation>
</comment>
<keyword evidence="2 5" id="KW-0812">Transmembrane</keyword>
<dbReference type="PANTHER" id="PTHR12859:SF0">
    <property type="entry name" value="PRA1 FAMILY PROTEIN"/>
    <property type="match status" value="1"/>
</dbReference>
<evidence type="ECO:0000256" key="2">
    <source>
        <dbReference type="ARBA" id="ARBA00022692"/>
    </source>
</evidence>
<dbReference type="PANTHER" id="PTHR12859">
    <property type="entry name" value="PRA1 PROTEIN"/>
    <property type="match status" value="1"/>
</dbReference>
<evidence type="ECO:0000256" key="1">
    <source>
        <dbReference type="ARBA" id="ARBA00004141"/>
    </source>
</evidence>
<organism evidence="6 7">
    <name type="scientific">Strongyloides papillosus</name>
    <name type="common">Intestinal threadworm</name>
    <dbReference type="NCBI Taxonomy" id="174720"/>
    <lineage>
        <taxon>Eukaryota</taxon>
        <taxon>Metazoa</taxon>
        <taxon>Ecdysozoa</taxon>
        <taxon>Nematoda</taxon>
        <taxon>Chromadorea</taxon>
        <taxon>Rhabditida</taxon>
        <taxon>Tylenchina</taxon>
        <taxon>Panagrolaimomorpha</taxon>
        <taxon>Strongyloidoidea</taxon>
        <taxon>Strongyloididae</taxon>
        <taxon>Strongyloides</taxon>
    </lineage>
</organism>
<proteinExistence type="inferred from homology"/>
<dbReference type="STRING" id="174720.A0A0N5BDR4"/>
<dbReference type="Proteomes" id="UP000046392">
    <property type="component" value="Unplaced"/>
</dbReference>
<keyword evidence="6" id="KW-1185">Reference proteome</keyword>
<protein>
    <recommendedName>
        <fullName evidence="5">PRA1 family protein</fullName>
    </recommendedName>
</protein>
<accession>A0A0N5BDR4</accession>
<name>A0A0N5BDR4_STREA</name>
<feature type="transmembrane region" description="Helical" evidence="5">
    <location>
        <begin position="95"/>
        <end position="112"/>
    </location>
</feature>
<keyword evidence="3 5" id="KW-1133">Transmembrane helix</keyword>
<reference evidence="7" key="1">
    <citation type="submission" date="2017-02" db="UniProtKB">
        <authorList>
            <consortium name="WormBaseParasite"/>
        </authorList>
    </citation>
    <scope>IDENTIFICATION</scope>
</reference>
<feature type="transmembrane region" description="Helical" evidence="5">
    <location>
        <begin position="133"/>
        <end position="161"/>
    </location>
</feature>
<evidence type="ECO:0000256" key="5">
    <source>
        <dbReference type="RuleBase" id="RU363107"/>
    </source>
</evidence>
<evidence type="ECO:0000313" key="6">
    <source>
        <dbReference type="Proteomes" id="UP000046392"/>
    </source>
</evidence>